<evidence type="ECO:0000256" key="2">
    <source>
        <dbReference type="ARBA" id="ARBA00022723"/>
    </source>
</evidence>
<dbReference type="GO" id="GO:0016705">
    <property type="term" value="F:oxidoreductase activity, acting on paired donors, with incorporation or reduction of molecular oxygen"/>
    <property type="evidence" value="ECO:0007669"/>
    <property type="project" value="InterPro"/>
</dbReference>
<proteinExistence type="predicted"/>
<dbReference type="Gene3D" id="1.10.630.10">
    <property type="entry name" value="Cytochrome P450"/>
    <property type="match status" value="1"/>
</dbReference>
<dbReference type="PRINTS" id="PR00465">
    <property type="entry name" value="EP450IV"/>
</dbReference>
<dbReference type="CDD" id="cd11071">
    <property type="entry name" value="CYP74"/>
    <property type="match status" value="1"/>
</dbReference>
<dbReference type="AlphaFoldDB" id="A0A5A7QCW3"/>
<organism evidence="6 7">
    <name type="scientific">Striga asiatica</name>
    <name type="common">Asiatic witchweed</name>
    <name type="synonym">Buchnera asiatica</name>
    <dbReference type="NCBI Taxonomy" id="4170"/>
    <lineage>
        <taxon>Eukaryota</taxon>
        <taxon>Viridiplantae</taxon>
        <taxon>Streptophyta</taxon>
        <taxon>Embryophyta</taxon>
        <taxon>Tracheophyta</taxon>
        <taxon>Spermatophyta</taxon>
        <taxon>Magnoliopsida</taxon>
        <taxon>eudicotyledons</taxon>
        <taxon>Gunneridae</taxon>
        <taxon>Pentapetalae</taxon>
        <taxon>asterids</taxon>
        <taxon>lamiids</taxon>
        <taxon>Lamiales</taxon>
        <taxon>Orobanchaceae</taxon>
        <taxon>Buchnereae</taxon>
        <taxon>Striga</taxon>
    </lineage>
</organism>
<comment type="caution">
    <text evidence="6">The sequence shown here is derived from an EMBL/GenBank/DDBJ whole genome shotgun (WGS) entry which is preliminary data.</text>
</comment>
<dbReference type="Pfam" id="PF00067">
    <property type="entry name" value="p450"/>
    <property type="match status" value="1"/>
</dbReference>
<dbReference type="FunFam" id="1.10.630.10:FF:000024">
    <property type="entry name" value="Allene oxide synthase, chloroplastic"/>
    <property type="match status" value="1"/>
</dbReference>
<evidence type="ECO:0000313" key="7">
    <source>
        <dbReference type="Proteomes" id="UP000325081"/>
    </source>
</evidence>
<keyword evidence="1" id="KW-0349">Heme</keyword>
<dbReference type="PANTHER" id="PTHR24286">
    <property type="entry name" value="CYTOCHROME P450 26"/>
    <property type="match status" value="1"/>
</dbReference>
<dbReference type="GO" id="GO:0016125">
    <property type="term" value="P:sterol metabolic process"/>
    <property type="evidence" value="ECO:0007669"/>
    <property type="project" value="TreeGrafter"/>
</dbReference>
<dbReference type="GO" id="GO:0006631">
    <property type="term" value="P:fatty acid metabolic process"/>
    <property type="evidence" value="ECO:0007669"/>
    <property type="project" value="UniProtKB-ARBA"/>
</dbReference>
<dbReference type="Proteomes" id="UP000325081">
    <property type="component" value="Unassembled WGS sequence"/>
</dbReference>
<evidence type="ECO:0000256" key="5">
    <source>
        <dbReference type="SAM" id="MobiDB-lite"/>
    </source>
</evidence>
<name>A0A5A7QCW3_STRAF</name>
<feature type="compositionally biased region" description="Low complexity" evidence="5">
    <location>
        <begin position="32"/>
        <end position="47"/>
    </location>
</feature>
<dbReference type="EMBL" id="BKCP01006515">
    <property type="protein sequence ID" value="GER43040.1"/>
    <property type="molecule type" value="Genomic_DNA"/>
</dbReference>
<evidence type="ECO:0000313" key="6">
    <source>
        <dbReference type="EMBL" id="GER43040.1"/>
    </source>
</evidence>
<accession>A0A5A7QCW3</accession>
<dbReference type="InterPro" id="IPR036396">
    <property type="entry name" value="Cyt_P450_sf"/>
</dbReference>
<reference evidence="7" key="1">
    <citation type="journal article" date="2019" name="Curr. Biol.">
        <title>Genome Sequence of Striga asiatica Provides Insight into the Evolution of Plant Parasitism.</title>
        <authorList>
            <person name="Yoshida S."/>
            <person name="Kim S."/>
            <person name="Wafula E.K."/>
            <person name="Tanskanen J."/>
            <person name="Kim Y.M."/>
            <person name="Honaas L."/>
            <person name="Yang Z."/>
            <person name="Spallek T."/>
            <person name="Conn C.E."/>
            <person name="Ichihashi Y."/>
            <person name="Cheong K."/>
            <person name="Cui S."/>
            <person name="Der J.P."/>
            <person name="Gundlach H."/>
            <person name="Jiao Y."/>
            <person name="Hori C."/>
            <person name="Ishida J.K."/>
            <person name="Kasahara H."/>
            <person name="Kiba T."/>
            <person name="Kim M.S."/>
            <person name="Koo N."/>
            <person name="Laohavisit A."/>
            <person name="Lee Y.H."/>
            <person name="Lumba S."/>
            <person name="McCourt P."/>
            <person name="Mortimer J.C."/>
            <person name="Mutuku J.M."/>
            <person name="Nomura T."/>
            <person name="Sasaki-Sekimoto Y."/>
            <person name="Seto Y."/>
            <person name="Wang Y."/>
            <person name="Wakatake T."/>
            <person name="Sakakibara H."/>
            <person name="Demura T."/>
            <person name="Yamaguchi S."/>
            <person name="Yoneyama K."/>
            <person name="Manabe R.I."/>
            <person name="Nelson D.C."/>
            <person name="Schulman A.H."/>
            <person name="Timko M.P."/>
            <person name="dePamphilis C.W."/>
            <person name="Choi D."/>
            <person name="Shirasu K."/>
        </authorList>
    </citation>
    <scope>NUCLEOTIDE SEQUENCE [LARGE SCALE GENOMIC DNA]</scope>
    <source>
        <strain evidence="7">cv. UVA1</strain>
    </source>
</reference>
<keyword evidence="3" id="KW-0408">Iron</keyword>
<dbReference type="InterPro" id="IPR002403">
    <property type="entry name" value="Cyt_P450_E_grp-IV"/>
</dbReference>
<dbReference type="SUPFAM" id="SSF48264">
    <property type="entry name" value="Cytochrome P450"/>
    <property type="match status" value="1"/>
</dbReference>
<sequence>MLLKNHIPKSNLHLLRRRETTIGRPHTTMMTSSLSSGSPAAAAPPQRSSIPGGYGWPVIGPLSDRLQYFWFQGPAKFFERRIEKYGSTVFRTNVPPAFPLFTGVNPNVVAVLDVRSFGHLFDMELVEKTDVLVGEFMPSLKFTGGLRVCAYLDTAEAKHAQIKSFALDILKRSSSKWVPSMITSLDAMWTEIDSKLASSGPVGTLGYFIPLQQFLFSFLTRCLLDADPTSVPEIQKSGHIMLDKWLALQLLPTISINILQPLEEIFLHSFTYPFWLVKSDYHKLSGFVRSEARETVSRAQTEFGLTEDEAVHNLLFILGFNAFGGFSIFLPTLLSNLGAQKNAHDELRKEVREKLSSGKKTLGFETVKEMDLINSFVYETLRLSPPVPSQFARARKDFDLSSHDKVYGIKKGELLCGYQPVVMKDPRVFENPETFVFDRFSKRNGGDELLKYLFWSNGPQSGSGGPSVSNKQCAAAEAVPMTAAVFLAYLFQRYDDITISSGSITSLEKAK</sequence>
<gene>
    <name evidence="6" type="ORF">STAS_19872</name>
</gene>
<keyword evidence="4 6" id="KW-0456">Lyase</keyword>
<dbReference type="InterPro" id="IPR001128">
    <property type="entry name" value="Cyt_P450"/>
</dbReference>
<evidence type="ECO:0000256" key="4">
    <source>
        <dbReference type="ARBA" id="ARBA00023239"/>
    </source>
</evidence>
<dbReference type="GO" id="GO:0004497">
    <property type="term" value="F:monooxygenase activity"/>
    <property type="evidence" value="ECO:0007669"/>
    <property type="project" value="InterPro"/>
</dbReference>
<keyword evidence="2" id="KW-0479">Metal-binding</keyword>
<dbReference type="GO" id="GO:0016829">
    <property type="term" value="F:lyase activity"/>
    <property type="evidence" value="ECO:0007669"/>
    <property type="project" value="UniProtKB-KW"/>
</dbReference>
<protein>
    <submittedName>
        <fullName evidence="6">Fatty acid hydroperoxide lyase</fullName>
    </submittedName>
</protein>
<keyword evidence="7" id="KW-1185">Reference proteome</keyword>
<feature type="region of interest" description="Disordered" evidence="5">
    <location>
        <begin position="21"/>
        <end position="47"/>
    </location>
</feature>
<dbReference type="OrthoDB" id="2789670at2759"/>
<dbReference type="GO" id="GO:0005506">
    <property type="term" value="F:iron ion binding"/>
    <property type="evidence" value="ECO:0007669"/>
    <property type="project" value="InterPro"/>
</dbReference>
<dbReference type="PANTHER" id="PTHR24286:SF49">
    <property type="entry name" value="INACTIVE LINOLENATE HYDROPEROXIDE LYASE-RELATED"/>
    <property type="match status" value="1"/>
</dbReference>
<dbReference type="GO" id="GO:0020037">
    <property type="term" value="F:heme binding"/>
    <property type="evidence" value="ECO:0007669"/>
    <property type="project" value="InterPro"/>
</dbReference>
<evidence type="ECO:0000256" key="1">
    <source>
        <dbReference type="ARBA" id="ARBA00022617"/>
    </source>
</evidence>
<evidence type="ECO:0000256" key="3">
    <source>
        <dbReference type="ARBA" id="ARBA00023004"/>
    </source>
</evidence>